<dbReference type="Proteomes" id="UP001206925">
    <property type="component" value="Unassembled WGS sequence"/>
</dbReference>
<accession>A0AAD5GU05</accession>
<protein>
    <submittedName>
        <fullName evidence="2">Uncharacterized protein</fullName>
    </submittedName>
</protein>
<evidence type="ECO:0000313" key="2">
    <source>
        <dbReference type="EMBL" id="KAI7755215.1"/>
    </source>
</evidence>
<organism evidence="2 3">
    <name type="scientific">Ambrosia artemisiifolia</name>
    <name type="common">Common ragweed</name>
    <dbReference type="NCBI Taxonomy" id="4212"/>
    <lineage>
        <taxon>Eukaryota</taxon>
        <taxon>Viridiplantae</taxon>
        <taxon>Streptophyta</taxon>
        <taxon>Embryophyta</taxon>
        <taxon>Tracheophyta</taxon>
        <taxon>Spermatophyta</taxon>
        <taxon>Magnoliopsida</taxon>
        <taxon>eudicotyledons</taxon>
        <taxon>Gunneridae</taxon>
        <taxon>Pentapetalae</taxon>
        <taxon>asterids</taxon>
        <taxon>campanulids</taxon>
        <taxon>Asterales</taxon>
        <taxon>Asteraceae</taxon>
        <taxon>Asteroideae</taxon>
        <taxon>Heliantheae alliance</taxon>
        <taxon>Heliantheae</taxon>
        <taxon>Ambrosia</taxon>
    </lineage>
</organism>
<feature type="region of interest" description="Disordered" evidence="1">
    <location>
        <begin position="1"/>
        <end position="29"/>
    </location>
</feature>
<sequence>MDKQYAKKTHATTNAGCSAVPKRSPAGVSGRNHSVYWTLHEQSIMNKFLTKKASPNLVKRYAKIVLELHGKKTLYDVALRYRWMTKKAAYQQVKPSANAQSSTSMDGQECIDDEISYEANVGAASQLRERNDQAMNHISANGSAIKEKAAYHQVKPTSNHSNGLHDAQLSTSIFSYEEDIDDKISYKVIDGPTGKLVEQFEQAINQISGVKSVFKDHRNKNLISQMVNNMDVLMKVSLNDVPEMEPSARQRYDFSIMRRLKIV</sequence>
<gene>
    <name evidence="2" type="ORF">M8C21_025662</name>
</gene>
<dbReference type="EMBL" id="JAMZMK010001583">
    <property type="protein sequence ID" value="KAI7755215.1"/>
    <property type="molecule type" value="Genomic_DNA"/>
</dbReference>
<keyword evidence="3" id="KW-1185">Reference proteome</keyword>
<dbReference type="PANTHER" id="PTHR14000">
    <property type="entry name" value="FINGER CCCH DOMAIN PROTEIN, PUTATIVE (DUF3755)-RELATED"/>
    <property type="match status" value="1"/>
</dbReference>
<comment type="caution">
    <text evidence="2">The sequence shown here is derived from an EMBL/GenBank/DDBJ whole genome shotgun (WGS) entry which is preliminary data.</text>
</comment>
<dbReference type="AlphaFoldDB" id="A0AAD5GU05"/>
<reference evidence="2" key="1">
    <citation type="submission" date="2022-06" db="EMBL/GenBank/DDBJ databases">
        <title>Uncovering the hologenomic basis of an extraordinary plant invasion.</title>
        <authorList>
            <person name="Bieker V.C."/>
            <person name="Martin M.D."/>
            <person name="Gilbert T."/>
            <person name="Hodgins K."/>
            <person name="Battlay P."/>
            <person name="Petersen B."/>
            <person name="Wilson J."/>
        </authorList>
    </citation>
    <scope>NUCLEOTIDE SEQUENCE</scope>
    <source>
        <strain evidence="2">AA19_3_7</strain>
        <tissue evidence="2">Leaf</tissue>
    </source>
</reference>
<feature type="compositionally biased region" description="Basic residues" evidence="1">
    <location>
        <begin position="1"/>
        <end position="10"/>
    </location>
</feature>
<evidence type="ECO:0000256" key="1">
    <source>
        <dbReference type="SAM" id="MobiDB-lite"/>
    </source>
</evidence>
<proteinExistence type="predicted"/>
<name>A0AAD5GU05_AMBAR</name>
<dbReference type="PANTHER" id="PTHR14000:SF1">
    <property type="entry name" value="HISTONE H2A DEUBIQUITINASE (DUF3755)"/>
    <property type="match status" value="1"/>
</dbReference>
<evidence type="ECO:0000313" key="3">
    <source>
        <dbReference type="Proteomes" id="UP001206925"/>
    </source>
</evidence>